<reference evidence="2 3" key="2">
    <citation type="journal article" date="2017" name="Front. Plant Sci.">
        <title>Gene Classification and Mining of Molecular Markers Useful in Red Clover (Trifolium pratense) Breeding.</title>
        <authorList>
            <person name="Istvanek J."/>
            <person name="Dluhosova J."/>
            <person name="Dluhos P."/>
            <person name="Patkova L."/>
            <person name="Nedelnik J."/>
            <person name="Repkova J."/>
        </authorList>
    </citation>
    <scope>NUCLEOTIDE SEQUENCE [LARGE SCALE GENOMIC DNA]</scope>
    <source>
        <strain evidence="3">cv. Tatra</strain>
        <tissue evidence="2">Young leaves</tissue>
    </source>
</reference>
<name>A0A2K3MR55_TRIPR</name>
<evidence type="ECO:0000313" key="2">
    <source>
        <dbReference type="EMBL" id="PNX93318.1"/>
    </source>
</evidence>
<organism evidence="2 3">
    <name type="scientific">Trifolium pratense</name>
    <name type="common">Red clover</name>
    <dbReference type="NCBI Taxonomy" id="57577"/>
    <lineage>
        <taxon>Eukaryota</taxon>
        <taxon>Viridiplantae</taxon>
        <taxon>Streptophyta</taxon>
        <taxon>Embryophyta</taxon>
        <taxon>Tracheophyta</taxon>
        <taxon>Spermatophyta</taxon>
        <taxon>Magnoliopsida</taxon>
        <taxon>eudicotyledons</taxon>
        <taxon>Gunneridae</taxon>
        <taxon>Pentapetalae</taxon>
        <taxon>rosids</taxon>
        <taxon>fabids</taxon>
        <taxon>Fabales</taxon>
        <taxon>Fabaceae</taxon>
        <taxon>Papilionoideae</taxon>
        <taxon>50 kb inversion clade</taxon>
        <taxon>NPAAA clade</taxon>
        <taxon>Hologalegina</taxon>
        <taxon>IRL clade</taxon>
        <taxon>Trifolieae</taxon>
        <taxon>Trifolium</taxon>
    </lineage>
</organism>
<evidence type="ECO:0000256" key="1">
    <source>
        <dbReference type="SAM" id="MobiDB-lite"/>
    </source>
</evidence>
<protein>
    <submittedName>
        <fullName evidence="2">TIR-similar-domain-containing protein TSDC</fullName>
    </submittedName>
</protein>
<sequence length="72" mass="7868">MADHEKELGVDSEKIQKWKSALSKVPVLSGKPYTTGKNTCDPQPGDDVTPNRAKNGTIQKKVMNILNSITTN</sequence>
<gene>
    <name evidence="2" type="ORF">L195_g016469</name>
</gene>
<dbReference type="Proteomes" id="UP000236291">
    <property type="component" value="Unassembled WGS sequence"/>
</dbReference>
<accession>A0A2K3MR55</accession>
<feature type="region of interest" description="Disordered" evidence="1">
    <location>
        <begin position="27"/>
        <end position="53"/>
    </location>
</feature>
<proteinExistence type="predicted"/>
<evidence type="ECO:0000313" key="3">
    <source>
        <dbReference type="Proteomes" id="UP000236291"/>
    </source>
</evidence>
<dbReference type="AlphaFoldDB" id="A0A2K3MR55"/>
<comment type="caution">
    <text evidence="2">The sequence shown here is derived from an EMBL/GenBank/DDBJ whole genome shotgun (WGS) entry which is preliminary data.</text>
</comment>
<dbReference type="EMBL" id="ASHM01011393">
    <property type="protein sequence ID" value="PNX93318.1"/>
    <property type="molecule type" value="Genomic_DNA"/>
</dbReference>
<reference evidence="2 3" key="1">
    <citation type="journal article" date="2014" name="Am. J. Bot.">
        <title>Genome assembly and annotation for red clover (Trifolium pratense; Fabaceae).</title>
        <authorList>
            <person name="Istvanek J."/>
            <person name="Jaros M."/>
            <person name="Krenek A."/>
            <person name="Repkova J."/>
        </authorList>
    </citation>
    <scope>NUCLEOTIDE SEQUENCE [LARGE SCALE GENOMIC DNA]</scope>
    <source>
        <strain evidence="3">cv. Tatra</strain>
        <tissue evidence="2">Young leaves</tissue>
    </source>
</reference>